<feature type="transmembrane region" description="Helical" evidence="1">
    <location>
        <begin position="12"/>
        <end position="32"/>
    </location>
</feature>
<protein>
    <submittedName>
        <fullName evidence="2">Uncharacterized protein</fullName>
    </submittedName>
</protein>
<proteinExistence type="predicted"/>
<dbReference type="RefSeq" id="WP_191733132.1">
    <property type="nucleotide sequence ID" value="NZ_JACSPR010000003.1"/>
</dbReference>
<reference evidence="2 3" key="1">
    <citation type="submission" date="2020-08" db="EMBL/GenBank/DDBJ databases">
        <title>A Genomic Blueprint of the Chicken Gut Microbiome.</title>
        <authorList>
            <person name="Gilroy R."/>
            <person name="Ravi A."/>
            <person name="Getino M."/>
            <person name="Pursley I."/>
            <person name="Horton D.L."/>
            <person name="Alikhan N.-F."/>
            <person name="Baker D."/>
            <person name="Gharbi K."/>
            <person name="Hall N."/>
            <person name="Watson M."/>
            <person name="Adriaenssens E.M."/>
            <person name="Foster-Nyarko E."/>
            <person name="Jarju S."/>
            <person name="Secka A."/>
            <person name="Antonio M."/>
            <person name="Oren A."/>
            <person name="Chaudhuri R."/>
            <person name="La Ragione R.M."/>
            <person name="Hildebrand F."/>
            <person name="Pallen M.J."/>
        </authorList>
    </citation>
    <scope>NUCLEOTIDE SEQUENCE [LARGE SCALE GENOMIC DNA]</scope>
    <source>
        <strain evidence="2 3">Sa1YVA5</strain>
    </source>
</reference>
<evidence type="ECO:0000256" key="1">
    <source>
        <dbReference type="SAM" id="Phobius"/>
    </source>
</evidence>
<dbReference type="AlphaFoldDB" id="A0A8I0LFK9"/>
<dbReference type="Proteomes" id="UP000650224">
    <property type="component" value="Unassembled WGS sequence"/>
</dbReference>
<evidence type="ECO:0000313" key="2">
    <source>
        <dbReference type="EMBL" id="MBD8029914.1"/>
    </source>
</evidence>
<keyword evidence="3" id="KW-1185">Reference proteome</keyword>
<dbReference type="EMBL" id="JACSPR010000003">
    <property type="protein sequence ID" value="MBD8029914.1"/>
    <property type="molecule type" value="Genomic_DNA"/>
</dbReference>
<gene>
    <name evidence="2" type="ORF">H9627_06160</name>
</gene>
<comment type="caution">
    <text evidence="2">The sequence shown here is derived from an EMBL/GenBank/DDBJ whole genome shotgun (WGS) entry which is preliminary data.</text>
</comment>
<feature type="transmembrane region" description="Helical" evidence="1">
    <location>
        <begin position="39"/>
        <end position="57"/>
    </location>
</feature>
<evidence type="ECO:0000313" key="3">
    <source>
        <dbReference type="Proteomes" id="UP000650224"/>
    </source>
</evidence>
<organism evidence="2 3">
    <name type="scientific">Corynebacterium gallinarum</name>
    <dbReference type="NCBI Taxonomy" id="2762214"/>
    <lineage>
        <taxon>Bacteria</taxon>
        <taxon>Bacillati</taxon>
        <taxon>Actinomycetota</taxon>
        <taxon>Actinomycetes</taxon>
        <taxon>Mycobacteriales</taxon>
        <taxon>Corynebacteriaceae</taxon>
        <taxon>Corynebacterium</taxon>
    </lineage>
</organism>
<keyword evidence="1" id="KW-0472">Membrane</keyword>
<feature type="transmembrane region" description="Helical" evidence="1">
    <location>
        <begin position="104"/>
        <end position="124"/>
    </location>
</feature>
<accession>A0A8I0LFK9</accession>
<keyword evidence="1" id="KW-1133">Transmembrane helix</keyword>
<feature type="transmembrane region" description="Helical" evidence="1">
    <location>
        <begin position="136"/>
        <end position="156"/>
    </location>
</feature>
<name>A0A8I0LFK9_9CORY</name>
<keyword evidence="1" id="KW-0812">Transmembrane</keyword>
<sequence>MDSSSTDTTSSRLQAATGSLLVGTGVALTDYLDGPRRRALAYAGLMAAGVGVVGMIPRADGGRYLFPDDPTLLNDQLRHQLGDLGITPGPASDRSGARGPLTTWLYVGLFVLFLAVLIRLDMVLTKRLARFLSRRGIARPYTVIGMFYAAAVYATYEVDMWAT</sequence>